<keyword evidence="4" id="KW-1185">Reference proteome</keyword>
<evidence type="ECO:0000313" key="4">
    <source>
        <dbReference type="Proteomes" id="UP000271974"/>
    </source>
</evidence>
<feature type="region of interest" description="Disordered" evidence="1">
    <location>
        <begin position="172"/>
        <end position="222"/>
    </location>
</feature>
<name>A0A3S0Z856_ELYCH</name>
<sequence length="297" mass="33532">MFVLFSAYFFVIMGIVASLIVTVLVIAIAAKISVELYFHLKFRCRNNNLQQNPVYISRCNYNPLLRNGVECETDFGRQTVSEIDVSQAICTSTRSPSMETMETVQMRNFFSSKDNNTTDNICASDNTNVFVADGAVGGKDCDSHSYIEFTCPSPQQSGDLKRDCSGSTLFVSTTFGSHDAEPRRPDRQEKKGLLSPANAMVGESSHRVSTSPSERASIPPPMPVFEHNYAQMFNRNKELHPKKVLQKELRKEIELKRNTNQEQKQGDEAERDQLASQSCNEEKTSHMRTIIDEHRKN</sequence>
<reference evidence="3 4" key="1">
    <citation type="submission" date="2019-01" db="EMBL/GenBank/DDBJ databases">
        <title>A draft genome assembly of the solar-powered sea slug Elysia chlorotica.</title>
        <authorList>
            <person name="Cai H."/>
            <person name="Li Q."/>
            <person name="Fang X."/>
            <person name="Li J."/>
            <person name="Curtis N.E."/>
            <person name="Altenburger A."/>
            <person name="Shibata T."/>
            <person name="Feng M."/>
            <person name="Maeda T."/>
            <person name="Schwartz J.A."/>
            <person name="Shigenobu S."/>
            <person name="Lundholm N."/>
            <person name="Nishiyama T."/>
            <person name="Yang H."/>
            <person name="Hasebe M."/>
            <person name="Li S."/>
            <person name="Pierce S.K."/>
            <person name="Wang J."/>
        </authorList>
    </citation>
    <scope>NUCLEOTIDE SEQUENCE [LARGE SCALE GENOMIC DNA]</scope>
    <source>
        <strain evidence="3">EC2010</strain>
        <tissue evidence="3">Whole organism of an adult</tissue>
    </source>
</reference>
<feature type="compositionally biased region" description="Basic and acidic residues" evidence="1">
    <location>
        <begin position="254"/>
        <end position="273"/>
    </location>
</feature>
<organism evidence="3 4">
    <name type="scientific">Elysia chlorotica</name>
    <name type="common">Eastern emerald elysia</name>
    <name type="synonym">Sea slug</name>
    <dbReference type="NCBI Taxonomy" id="188477"/>
    <lineage>
        <taxon>Eukaryota</taxon>
        <taxon>Metazoa</taxon>
        <taxon>Spiralia</taxon>
        <taxon>Lophotrochozoa</taxon>
        <taxon>Mollusca</taxon>
        <taxon>Gastropoda</taxon>
        <taxon>Heterobranchia</taxon>
        <taxon>Euthyneura</taxon>
        <taxon>Panpulmonata</taxon>
        <taxon>Sacoglossa</taxon>
        <taxon>Placobranchoidea</taxon>
        <taxon>Plakobranchidae</taxon>
        <taxon>Elysia</taxon>
    </lineage>
</organism>
<evidence type="ECO:0000256" key="2">
    <source>
        <dbReference type="SAM" id="Phobius"/>
    </source>
</evidence>
<proteinExistence type="predicted"/>
<feature type="compositionally biased region" description="Basic and acidic residues" evidence="1">
    <location>
        <begin position="280"/>
        <end position="297"/>
    </location>
</feature>
<keyword evidence="2" id="KW-1133">Transmembrane helix</keyword>
<gene>
    <name evidence="3" type="ORF">EGW08_023204</name>
</gene>
<feature type="transmembrane region" description="Helical" evidence="2">
    <location>
        <begin position="6"/>
        <end position="30"/>
    </location>
</feature>
<protein>
    <submittedName>
        <fullName evidence="3">Uncharacterized protein</fullName>
    </submittedName>
</protein>
<dbReference type="Proteomes" id="UP000271974">
    <property type="component" value="Unassembled WGS sequence"/>
</dbReference>
<feature type="region of interest" description="Disordered" evidence="1">
    <location>
        <begin position="254"/>
        <end position="297"/>
    </location>
</feature>
<feature type="compositionally biased region" description="Basic and acidic residues" evidence="1">
    <location>
        <begin position="178"/>
        <end position="192"/>
    </location>
</feature>
<keyword evidence="2" id="KW-0812">Transmembrane</keyword>
<dbReference type="EMBL" id="RQTK01001858">
    <property type="protein sequence ID" value="RUS69031.1"/>
    <property type="molecule type" value="Genomic_DNA"/>
</dbReference>
<evidence type="ECO:0000313" key="3">
    <source>
        <dbReference type="EMBL" id="RUS69031.1"/>
    </source>
</evidence>
<dbReference type="AlphaFoldDB" id="A0A3S0Z856"/>
<comment type="caution">
    <text evidence="3">The sequence shown here is derived from an EMBL/GenBank/DDBJ whole genome shotgun (WGS) entry which is preliminary data.</text>
</comment>
<keyword evidence="2" id="KW-0472">Membrane</keyword>
<evidence type="ECO:0000256" key="1">
    <source>
        <dbReference type="SAM" id="MobiDB-lite"/>
    </source>
</evidence>
<accession>A0A3S0Z856</accession>